<dbReference type="EMBL" id="CAMXCT030001360">
    <property type="protein sequence ID" value="CAL4776676.1"/>
    <property type="molecule type" value="Genomic_DNA"/>
</dbReference>
<keyword evidence="4" id="KW-1185">Reference proteome</keyword>
<accession>A0A9P1CD07</accession>
<dbReference type="AlphaFoldDB" id="A0A9P1CD07"/>
<protein>
    <submittedName>
        <fullName evidence="3">Lys-63-specific deubiquitinase BRCC36</fullName>
    </submittedName>
</protein>
<proteinExistence type="predicted"/>
<reference evidence="2" key="1">
    <citation type="submission" date="2022-10" db="EMBL/GenBank/DDBJ databases">
        <authorList>
            <person name="Chen Y."/>
            <person name="Dougan E. K."/>
            <person name="Chan C."/>
            <person name="Rhodes N."/>
            <person name="Thang M."/>
        </authorList>
    </citation>
    <scope>NUCLEOTIDE SEQUENCE</scope>
</reference>
<evidence type="ECO:0000256" key="1">
    <source>
        <dbReference type="SAM" id="MobiDB-lite"/>
    </source>
</evidence>
<reference evidence="3 4" key="2">
    <citation type="submission" date="2024-05" db="EMBL/GenBank/DDBJ databases">
        <authorList>
            <person name="Chen Y."/>
            <person name="Shah S."/>
            <person name="Dougan E. K."/>
            <person name="Thang M."/>
            <person name="Chan C."/>
        </authorList>
    </citation>
    <scope>NUCLEOTIDE SEQUENCE [LARGE SCALE GENOMIC DNA]</scope>
</reference>
<name>A0A9P1CD07_9DINO</name>
<comment type="caution">
    <text evidence="2">The sequence shown here is derived from an EMBL/GenBank/DDBJ whole genome shotgun (WGS) entry which is preliminary data.</text>
</comment>
<feature type="region of interest" description="Disordered" evidence="1">
    <location>
        <begin position="390"/>
        <end position="474"/>
    </location>
</feature>
<evidence type="ECO:0000313" key="4">
    <source>
        <dbReference type="Proteomes" id="UP001152797"/>
    </source>
</evidence>
<gene>
    <name evidence="2" type="ORF">C1SCF055_LOCUS16445</name>
</gene>
<feature type="compositionally biased region" description="Low complexity" evidence="1">
    <location>
        <begin position="463"/>
        <end position="474"/>
    </location>
</feature>
<feature type="compositionally biased region" description="Acidic residues" evidence="1">
    <location>
        <begin position="443"/>
        <end position="453"/>
    </location>
</feature>
<organism evidence="2">
    <name type="scientific">Cladocopium goreaui</name>
    <dbReference type="NCBI Taxonomy" id="2562237"/>
    <lineage>
        <taxon>Eukaryota</taxon>
        <taxon>Sar</taxon>
        <taxon>Alveolata</taxon>
        <taxon>Dinophyceae</taxon>
        <taxon>Suessiales</taxon>
        <taxon>Symbiodiniaceae</taxon>
        <taxon>Cladocopium</taxon>
    </lineage>
</organism>
<dbReference type="Gene3D" id="3.40.50.150">
    <property type="entry name" value="Vaccinia Virus protein VP39"/>
    <property type="match status" value="1"/>
</dbReference>
<sequence length="634" mass="69579">MDASGACRACRTVLQRDAVEWMEQLGPEGFPERACVVTSLPDWSELKKGQKVSLKHYLDWFQKAVQFIFHCCQQGTLVIFLQTDIMTGGQWIDKAALICKEADAAGQILLWHKITFDPDAVEMPRRGASADYSHLLCFIKPRRHGHGRQCDGRSAGSAFDARCSVPDLLPRGRKVYAQGMGTEALSRILRWVVAQTDVQVVIDPFCGRGTVLALANELGVAALGVDVDAACVKAAERLDILKLRAADSMHPVAYYLQRAADGRGKKSKSEMCQMKDTTSTELQIKKTGFIKLWCLADRSGVNVLASLVKGREKSFDEENGFCVAMLGGEMMNHREDDIGDAFHRLRSSVHFKETLVKLGTEMVEPLSGHFEDLRQNSSVLADLWRSKASRRDQAGEIEVTDASQPSTAEEAMNSDTVQDCPPKSQSPRSPDVTQEYVVPSQESIEEMDVDEQEVPPKRQKTAESGSSSSFGTSILESTRTKEVLDVDGLLEGAPSGLPQTAVSQLKDLFKAVGTCLATVGAKKGALQRTCVKTAKQGKLVCASHAKSSNSSASCFQVETPWATLRPQLQKHLFTVTFRQHAEAQRHPDAKEGGVPESRSFLVEKHGAEGAFNRAKKYLFGASYASLDQLSFSQK</sequence>
<dbReference type="EMBL" id="CAMXCT010001360">
    <property type="protein sequence ID" value="CAI3989364.1"/>
    <property type="molecule type" value="Genomic_DNA"/>
</dbReference>
<evidence type="ECO:0000313" key="2">
    <source>
        <dbReference type="EMBL" id="CAI3989364.1"/>
    </source>
</evidence>
<dbReference type="SUPFAM" id="SSF53335">
    <property type="entry name" value="S-adenosyl-L-methionine-dependent methyltransferases"/>
    <property type="match status" value="1"/>
</dbReference>
<feature type="compositionally biased region" description="Polar residues" evidence="1">
    <location>
        <begin position="401"/>
        <end position="432"/>
    </location>
</feature>
<dbReference type="InterPro" id="IPR029063">
    <property type="entry name" value="SAM-dependent_MTases_sf"/>
</dbReference>
<dbReference type="Proteomes" id="UP001152797">
    <property type="component" value="Unassembled WGS sequence"/>
</dbReference>
<dbReference type="EMBL" id="CAMXCT020001360">
    <property type="protein sequence ID" value="CAL1142739.1"/>
    <property type="molecule type" value="Genomic_DNA"/>
</dbReference>
<evidence type="ECO:0000313" key="3">
    <source>
        <dbReference type="EMBL" id="CAL4776676.1"/>
    </source>
</evidence>